<accession>X0WKJ8</accession>
<feature type="transmembrane region" description="Helical" evidence="2">
    <location>
        <begin position="7"/>
        <end position="25"/>
    </location>
</feature>
<dbReference type="InterPro" id="IPR028081">
    <property type="entry name" value="Leu-bd"/>
</dbReference>
<dbReference type="PANTHER" id="PTHR30483">
    <property type="entry name" value="LEUCINE-SPECIFIC-BINDING PROTEIN"/>
    <property type="match status" value="1"/>
</dbReference>
<sequence length="90" mass="9664">MTKTTKIIIGIIIVVSIIGGIWYGATREPKLEEEEVIKIGAMLVLSGEGAAWGQASQRGIELAVNEANENSSVNGRRIEMIYEDTQGSAS</sequence>
<keyword evidence="2" id="KW-0812">Transmembrane</keyword>
<feature type="domain" description="Leucine-binding protein" evidence="3">
    <location>
        <begin position="37"/>
        <end position="89"/>
    </location>
</feature>
<dbReference type="SUPFAM" id="SSF53822">
    <property type="entry name" value="Periplasmic binding protein-like I"/>
    <property type="match status" value="1"/>
</dbReference>
<dbReference type="Gene3D" id="3.40.50.2300">
    <property type="match status" value="1"/>
</dbReference>
<protein>
    <recommendedName>
        <fullName evidence="3">Leucine-binding protein domain-containing protein</fullName>
    </recommendedName>
</protein>
<dbReference type="EMBL" id="BARS01034680">
    <property type="protein sequence ID" value="GAG25013.1"/>
    <property type="molecule type" value="Genomic_DNA"/>
</dbReference>
<organism evidence="4">
    <name type="scientific">marine sediment metagenome</name>
    <dbReference type="NCBI Taxonomy" id="412755"/>
    <lineage>
        <taxon>unclassified sequences</taxon>
        <taxon>metagenomes</taxon>
        <taxon>ecological metagenomes</taxon>
    </lineage>
</organism>
<name>X0WKJ8_9ZZZZ</name>
<evidence type="ECO:0000256" key="2">
    <source>
        <dbReference type="SAM" id="Phobius"/>
    </source>
</evidence>
<dbReference type="InterPro" id="IPR051010">
    <property type="entry name" value="BCAA_transport"/>
</dbReference>
<evidence type="ECO:0000313" key="4">
    <source>
        <dbReference type="EMBL" id="GAG25013.1"/>
    </source>
</evidence>
<evidence type="ECO:0000256" key="1">
    <source>
        <dbReference type="ARBA" id="ARBA00022729"/>
    </source>
</evidence>
<proteinExistence type="predicted"/>
<keyword evidence="1" id="KW-0732">Signal</keyword>
<dbReference type="Pfam" id="PF13458">
    <property type="entry name" value="Peripla_BP_6"/>
    <property type="match status" value="1"/>
</dbReference>
<comment type="caution">
    <text evidence="4">The sequence shown here is derived from an EMBL/GenBank/DDBJ whole genome shotgun (WGS) entry which is preliminary data.</text>
</comment>
<reference evidence="4" key="1">
    <citation type="journal article" date="2014" name="Front. Microbiol.">
        <title>High frequency of phylogenetically diverse reductive dehalogenase-homologous genes in deep subseafloor sedimentary metagenomes.</title>
        <authorList>
            <person name="Kawai M."/>
            <person name="Futagami T."/>
            <person name="Toyoda A."/>
            <person name="Takaki Y."/>
            <person name="Nishi S."/>
            <person name="Hori S."/>
            <person name="Arai W."/>
            <person name="Tsubouchi T."/>
            <person name="Morono Y."/>
            <person name="Uchiyama I."/>
            <person name="Ito T."/>
            <person name="Fujiyama A."/>
            <person name="Inagaki F."/>
            <person name="Takami H."/>
        </authorList>
    </citation>
    <scope>NUCLEOTIDE SEQUENCE</scope>
    <source>
        <strain evidence="4">Expedition CK06-06</strain>
    </source>
</reference>
<keyword evidence="2" id="KW-0472">Membrane</keyword>
<evidence type="ECO:0000259" key="3">
    <source>
        <dbReference type="Pfam" id="PF13458"/>
    </source>
</evidence>
<dbReference type="PANTHER" id="PTHR30483:SF37">
    <property type="entry name" value="ABC TRANSPORTER SUBSTRATE-BINDING PROTEIN"/>
    <property type="match status" value="1"/>
</dbReference>
<dbReference type="InterPro" id="IPR028082">
    <property type="entry name" value="Peripla_BP_I"/>
</dbReference>
<gene>
    <name evidence="4" type="ORF">S01H1_53549</name>
</gene>
<keyword evidence="2" id="KW-1133">Transmembrane helix</keyword>
<dbReference type="AlphaFoldDB" id="X0WKJ8"/>
<feature type="non-terminal residue" evidence="4">
    <location>
        <position position="90"/>
    </location>
</feature>